<dbReference type="PIRSF" id="PIRSF005250">
    <property type="entry name" value="UCP005250"/>
    <property type="match status" value="1"/>
</dbReference>
<sequence length="1060" mass="117232">MERRNQVFQTLKSPCIRLSQAALSFAGGSGNSGEVIDGLNQLLKVLKEVTSTPGALDERLADYVFFPVSHVLKVSQKVPLRALELSLECLAILLNTGWRSHIGSSLGGQLLILSTFLADPGSAGRTIKKSSEELQATAFQCLSALFASFSSTQEGKKSLTTTANVPALGQTITVLLQGITDGASTQIRLAALTALKTACLTIEDRDALASFMPGIVSALVTKILTYTSTSRTPFRLIEGGLDLFSALFLAVISDEQTKNLPDVPSTSSSGEPTTSQRSRSWLKATSGQLKLALANMVKLRQHERIEVRKALLRLCKRIIQDCRSSLSDCTNMIVETMVSLAAKDEQDGIEMDLNLMLLEDSRLAELLRSSLHAWVMALPRLMQSSDDTTKQKIIQQISISLRILNQQGIDLTIVDRVMASNLRDSVSALIKEAKGVGSIISSNPTDSITVSKSWLEGSRSSTFQPLIMGFKGRQDTTGELTSFIDQLATSDSSLTIAKELVDSIRFEHGEMQLASFWLSLNLLRSDSSLNPGIEDFLDLGPSSRDMRTELLQELYSFSLSLLAEPDGDVELDWRFQALALETIALQADQHEDNFRIELVDSLYPVIHHIGSSNLALRNHAITCLNIISDSCGYEHTSDLIVSNSDYLVNAIALKLNNFDISPQAPQVLLMMIRLSGPSLLPYLDDLVESMFSALEYFHGYPNLVELLFAVLKGIAEEGVKSPMLAITMDQKASHQRMAWSPITLPDVAGILRNMKEDAARTDKDRSERFEEAFPQRPWKEASGDGEGEEPQQKEPEDEPPAENPEPLPPAPKTFNLLLKISQLTQHYLTSSSPSLRTSLLSLLNTTFPALSAHENSFLPLINTLWPVLLPRLDDPEAYVVASALDVIALMCVHAGDFMRTRIDGTWEEIRTIYRRTIQSVRKPSHGRGDIVSLGPSQRSLNSREIVVSEHSSKLQSRPEYYVDAPSRLIWESLVKLLVIVVDNVAVGEDVFDDIFAMLDPLVDEQEDVRRALESRNPDALWLRKLKMWENEGRQGATRCIPEFPTADQPHEWKFATTTAQ</sequence>
<proteinExistence type="predicted"/>
<dbReference type="Pfam" id="PF21547">
    <property type="entry name" value="TTI1"/>
    <property type="match status" value="1"/>
</dbReference>
<name>A0A6A6R2T9_9PEZI</name>
<dbReference type="SUPFAM" id="SSF48371">
    <property type="entry name" value="ARM repeat"/>
    <property type="match status" value="1"/>
</dbReference>
<evidence type="ECO:0000256" key="1">
    <source>
        <dbReference type="SAM" id="MobiDB-lite"/>
    </source>
</evidence>
<dbReference type="EMBL" id="MU004186">
    <property type="protein sequence ID" value="KAF2497717.1"/>
    <property type="molecule type" value="Genomic_DNA"/>
</dbReference>
<dbReference type="PANTHER" id="PTHR18460">
    <property type="entry name" value="TEL2 INTERACTING PROTEIN 1 TTI1 FAMILY MEMBER"/>
    <property type="match status" value="1"/>
</dbReference>
<dbReference type="Pfam" id="PF24173">
    <property type="entry name" value="TPR_TTI1_N"/>
    <property type="match status" value="1"/>
</dbReference>
<dbReference type="AlphaFoldDB" id="A0A6A6R2T9"/>
<evidence type="ECO:0000259" key="3">
    <source>
        <dbReference type="Pfam" id="PF24181"/>
    </source>
</evidence>
<evidence type="ECO:0000313" key="5">
    <source>
        <dbReference type="Proteomes" id="UP000799750"/>
    </source>
</evidence>
<feature type="compositionally biased region" description="Low complexity" evidence="1">
    <location>
        <begin position="264"/>
        <end position="275"/>
    </location>
</feature>
<evidence type="ECO:0008006" key="6">
    <source>
        <dbReference type="Google" id="ProtNLM"/>
    </source>
</evidence>
<dbReference type="GO" id="GO:0005737">
    <property type="term" value="C:cytoplasm"/>
    <property type="evidence" value="ECO:0007669"/>
    <property type="project" value="TreeGrafter"/>
</dbReference>
<feature type="region of interest" description="Disordered" evidence="1">
    <location>
        <begin position="260"/>
        <end position="280"/>
    </location>
</feature>
<dbReference type="InterPro" id="IPR057566">
    <property type="entry name" value="TPR_TTI1_N"/>
</dbReference>
<dbReference type="InterPro" id="IPR049362">
    <property type="entry name" value="TTI1_rpt"/>
</dbReference>
<dbReference type="Gene3D" id="1.25.10.10">
    <property type="entry name" value="Leucine-rich Repeat Variant"/>
    <property type="match status" value="3"/>
</dbReference>
<feature type="domain" description="TTI1 C-terminal TPR" evidence="3">
    <location>
        <begin position="782"/>
        <end position="902"/>
    </location>
</feature>
<gene>
    <name evidence="4" type="ORF">BU16DRAFT_559453</name>
</gene>
<evidence type="ECO:0000313" key="4">
    <source>
        <dbReference type="EMBL" id="KAF2497717.1"/>
    </source>
</evidence>
<feature type="compositionally biased region" description="Pro residues" evidence="1">
    <location>
        <begin position="801"/>
        <end position="811"/>
    </location>
</feature>
<evidence type="ECO:0000259" key="2">
    <source>
        <dbReference type="Pfam" id="PF24173"/>
    </source>
</evidence>
<dbReference type="InterPro" id="IPR016024">
    <property type="entry name" value="ARM-type_fold"/>
</dbReference>
<protein>
    <recommendedName>
        <fullName evidence="6">ARM repeat-containing protein</fullName>
    </recommendedName>
</protein>
<feature type="compositionally biased region" description="Basic and acidic residues" evidence="1">
    <location>
        <begin position="757"/>
        <end position="782"/>
    </location>
</feature>
<dbReference type="InterPro" id="IPR052587">
    <property type="entry name" value="TELO2-interacting_protein_1"/>
</dbReference>
<dbReference type="Proteomes" id="UP000799750">
    <property type="component" value="Unassembled WGS sequence"/>
</dbReference>
<dbReference type="InterPro" id="IPR016441">
    <property type="entry name" value="Tti1"/>
</dbReference>
<keyword evidence="5" id="KW-1185">Reference proteome</keyword>
<dbReference type="Pfam" id="PF24181">
    <property type="entry name" value="TPR_TTI1_C"/>
    <property type="match status" value="1"/>
</dbReference>
<reference evidence="4" key="1">
    <citation type="journal article" date="2020" name="Stud. Mycol.">
        <title>101 Dothideomycetes genomes: a test case for predicting lifestyles and emergence of pathogens.</title>
        <authorList>
            <person name="Haridas S."/>
            <person name="Albert R."/>
            <person name="Binder M."/>
            <person name="Bloem J."/>
            <person name="Labutti K."/>
            <person name="Salamov A."/>
            <person name="Andreopoulos B."/>
            <person name="Baker S."/>
            <person name="Barry K."/>
            <person name="Bills G."/>
            <person name="Bluhm B."/>
            <person name="Cannon C."/>
            <person name="Castanera R."/>
            <person name="Culley D."/>
            <person name="Daum C."/>
            <person name="Ezra D."/>
            <person name="Gonzalez J."/>
            <person name="Henrissat B."/>
            <person name="Kuo A."/>
            <person name="Liang C."/>
            <person name="Lipzen A."/>
            <person name="Lutzoni F."/>
            <person name="Magnuson J."/>
            <person name="Mondo S."/>
            <person name="Nolan M."/>
            <person name="Ohm R."/>
            <person name="Pangilinan J."/>
            <person name="Park H.-J."/>
            <person name="Ramirez L."/>
            <person name="Alfaro M."/>
            <person name="Sun H."/>
            <person name="Tritt A."/>
            <person name="Yoshinaga Y."/>
            <person name="Zwiers L.-H."/>
            <person name="Turgeon B."/>
            <person name="Goodwin S."/>
            <person name="Spatafora J."/>
            <person name="Crous P."/>
            <person name="Grigoriev I."/>
        </authorList>
    </citation>
    <scope>NUCLEOTIDE SEQUENCE</scope>
    <source>
        <strain evidence="4">CBS 269.34</strain>
    </source>
</reference>
<dbReference type="PANTHER" id="PTHR18460:SF3">
    <property type="entry name" value="TELO2-INTERACTING PROTEIN 1 HOMOLOG"/>
    <property type="match status" value="1"/>
</dbReference>
<feature type="region of interest" description="Disordered" evidence="1">
    <location>
        <begin position="757"/>
        <end position="811"/>
    </location>
</feature>
<organism evidence="4 5">
    <name type="scientific">Lophium mytilinum</name>
    <dbReference type="NCBI Taxonomy" id="390894"/>
    <lineage>
        <taxon>Eukaryota</taxon>
        <taxon>Fungi</taxon>
        <taxon>Dikarya</taxon>
        <taxon>Ascomycota</taxon>
        <taxon>Pezizomycotina</taxon>
        <taxon>Dothideomycetes</taxon>
        <taxon>Pleosporomycetidae</taxon>
        <taxon>Mytilinidiales</taxon>
        <taxon>Mytilinidiaceae</taxon>
        <taxon>Lophium</taxon>
    </lineage>
</organism>
<accession>A0A6A6R2T9</accession>
<dbReference type="InterPro" id="IPR057567">
    <property type="entry name" value="TPR_TTI1_C"/>
</dbReference>
<dbReference type="OrthoDB" id="49511at2759"/>
<feature type="domain" description="TTI1 N-terminal TPR" evidence="2">
    <location>
        <begin position="8"/>
        <end position="343"/>
    </location>
</feature>
<feature type="compositionally biased region" description="Acidic residues" evidence="1">
    <location>
        <begin position="783"/>
        <end position="800"/>
    </location>
</feature>
<dbReference type="InterPro" id="IPR011989">
    <property type="entry name" value="ARM-like"/>
</dbReference>